<keyword evidence="15" id="KW-1185">Reference proteome</keyword>
<dbReference type="Gene3D" id="4.10.800.10">
    <property type="entry name" value="Thyroglobulin type-1"/>
    <property type="match status" value="1"/>
</dbReference>
<feature type="region of interest" description="Disordered" evidence="10">
    <location>
        <begin position="407"/>
        <end position="439"/>
    </location>
</feature>
<evidence type="ECO:0000256" key="6">
    <source>
        <dbReference type="ARBA" id="ARBA00023157"/>
    </source>
</evidence>
<dbReference type="GO" id="GO:0005615">
    <property type="term" value="C:extracellular space"/>
    <property type="evidence" value="ECO:0007669"/>
    <property type="project" value="TreeGrafter"/>
</dbReference>
<dbReference type="PANTHER" id="PTHR13866">
    <property type="entry name" value="SPARC OSTEONECTIN"/>
    <property type="match status" value="1"/>
</dbReference>
<accession>A0A7R9ACR8</accession>
<dbReference type="SUPFAM" id="SSF100895">
    <property type="entry name" value="Kazal-type serine protease inhibitors"/>
    <property type="match status" value="1"/>
</dbReference>
<comment type="caution">
    <text evidence="9">Lacks conserved residue(s) required for the propagation of feature annotation.</text>
</comment>
<feature type="compositionally biased region" description="Polar residues" evidence="10">
    <location>
        <begin position="407"/>
        <end position="416"/>
    </location>
</feature>
<dbReference type="PROSITE" id="PS51465">
    <property type="entry name" value="KAZAL_2"/>
    <property type="match status" value="1"/>
</dbReference>
<dbReference type="CDD" id="cd00191">
    <property type="entry name" value="TY"/>
    <property type="match status" value="1"/>
</dbReference>
<evidence type="ECO:0000313" key="14">
    <source>
        <dbReference type="EMBL" id="CAD7251801.1"/>
    </source>
</evidence>
<keyword evidence="3 11" id="KW-0732">Signal</keyword>
<dbReference type="PROSITE" id="PS00484">
    <property type="entry name" value="THYROGLOBULIN_1_1"/>
    <property type="match status" value="1"/>
</dbReference>
<dbReference type="EMBL" id="CAJPEV010003838">
    <property type="protein sequence ID" value="CAG0900636.1"/>
    <property type="molecule type" value="Genomic_DNA"/>
</dbReference>
<evidence type="ECO:0000256" key="1">
    <source>
        <dbReference type="ARBA" id="ARBA00004613"/>
    </source>
</evidence>
<evidence type="ECO:0000259" key="13">
    <source>
        <dbReference type="PROSITE" id="PS51465"/>
    </source>
</evidence>
<dbReference type="InterPro" id="IPR036857">
    <property type="entry name" value="Thyroglobulin_1_sf"/>
</dbReference>
<keyword evidence="5" id="KW-0654">Proteoglycan</keyword>
<dbReference type="InterPro" id="IPR002350">
    <property type="entry name" value="Kazal_dom"/>
</dbReference>
<dbReference type="CDD" id="cd00104">
    <property type="entry name" value="KAZAL_FS"/>
    <property type="match status" value="1"/>
</dbReference>
<dbReference type="GO" id="GO:0005509">
    <property type="term" value="F:calcium ion binding"/>
    <property type="evidence" value="ECO:0007669"/>
    <property type="project" value="InterPro"/>
</dbReference>
<evidence type="ECO:0000313" key="15">
    <source>
        <dbReference type="Proteomes" id="UP000677054"/>
    </source>
</evidence>
<evidence type="ECO:0000256" key="3">
    <source>
        <dbReference type="ARBA" id="ARBA00022729"/>
    </source>
</evidence>
<dbReference type="GO" id="GO:0005518">
    <property type="term" value="F:collagen binding"/>
    <property type="evidence" value="ECO:0007669"/>
    <property type="project" value="TreeGrafter"/>
</dbReference>
<dbReference type="PANTHER" id="PTHR13866:SF30">
    <property type="match status" value="1"/>
</dbReference>
<gene>
    <name evidence="14" type="ORF">DSTB1V02_LOCUS11563</name>
</gene>
<dbReference type="SMART" id="SM00211">
    <property type="entry name" value="TY"/>
    <property type="match status" value="1"/>
</dbReference>
<dbReference type="SUPFAM" id="SSF47473">
    <property type="entry name" value="EF-hand"/>
    <property type="match status" value="1"/>
</dbReference>
<keyword evidence="2" id="KW-0964">Secreted</keyword>
<dbReference type="SMART" id="SM00280">
    <property type="entry name" value="KAZAL"/>
    <property type="match status" value="1"/>
</dbReference>
<dbReference type="Proteomes" id="UP000677054">
    <property type="component" value="Unassembled WGS sequence"/>
</dbReference>
<keyword evidence="6 9" id="KW-1015">Disulfide bond</keyword>
<dbReference type="EMBL" id="LR903355">
    <property type="protein sequence ID" value="CAD7251801.1"/>
    <property type="molecule type" value="Genomic_DNA"/>
</dbReference>
<protein>
    <submittedName>
        <fullName evidence="14">Uncharacterized protein</fullName>
    </submittedName>
</protein>
<feature type="chain" id="PRO_5036209936" evidence="11">
    <location>
        <begin position="18"/>
        <end position="439"/>
    </location>
</feature>
<evidence type="ECO:0000256" key="2">
    <source>
        <dbReference type="ARBA" id="ARBA00022525"/>
    </source>
</evidence>
<dbReference type="Gene3D" id="3.30.60.30">
    <property type="match status" value="1"/>
</dbReference>
<dbReference type="GO" id="GO:0050840">
    <property type="term" value="F:extracellular matrix binding"/>
    <property type="evidence" value="ECO:0007669"/>
    <property type="project" value="TreeGrafter"/>
</dbReference>
<keyword evidence="4" id="KW-0106">Calcium</keyword>
<feature type="domain" description="Thyroglobulin type-1" evidence="12">
    <location>
        <begin position="348"/>
        <end position="409"/>
    </location>
</feature>
<dbReference type="InterPro" id="IPR018247">
    <property type="entry name" value="EF_Hand_1_Ca_BS"/>
</dbReference>
<reference evidence="14" key="1">
    <citation type="submission" date="2020-11" db="EMBL/GenBank/DDBJ databases">
        <authorList>
            <person name="Tran Van P."/>
        </authorList>
    </citation>
    <scope>NUCLEOTIDE SEQUENCE</scope>
</reference>
<dbReference type="InterPro" id="IPR000716">
    <property type="entry name" value="Thyroglobulin_1"/>
</dbReference>
<dbReference type="InterPro" id="IPR036058">
    <property type="entry name" value="Kazal_dom_sf"/>
</dbReference>
<keyword evidence="7" id="KW-0325">Glycoprotein</keyword>
<feature type="disulfide bond" evidence="9">
    <location>
        <begin position="381"/>
        <end position="388"/>
    </location>
</feature>
<dbReference type="Pfam" id="PF00086">
    <property type="entry name" value="Thyroglobulin_1"/>
    <property type="match status" value="1"/>
</dbReference>
<comment type="subcellular location">
    <subcellularLocation>
        <location evidence="1">Secreted</location>
    </subcellularLocation>
</comment>
<dbReference type="PROSITE" id="PS00018">
    <property type="entry name" value="EF_HAND_1"/>
    <property type="match status" value="1"/>
</dbReference>
<evidence type="ECO:0000256" key="7">
    <source>
        <dbReference type="ARBA" id="ARBA00023180"/>
    </source>
</evidence>
<dbReference type="Pfam" id="PF10591">
    <property type="entry name" value="SPARC_Ca_bdg"/>
    <property type="match status" value="1"/>
</dbReference>
<evidence type="ECO:0000256" key="11">
    <source>
        <dbReference type="SAM" id="SignalP"/>
    </source>
</evidence>
<dbReference type="InterPro" id="IPR019577">
    <property type="entry name" value="SPARC/Testican_Ca-bd-dom"/>
</dbReference>
<evidence type="ECO:0000256" key="4">
    <source>
        <dbReference type="ARBA" id="ARBA00022837"/>
    </source>
</evidence>
<dbReference type="OrthoDB" id="8875634at2759"/>
<proteinExistence type="predicted"/>
<evidence type="ECO:0000256" key="5">
    <source>
        <dbReference type="ARBA" id="ARBA00022974"/>
    </source>
</evidence>
<dbReference type="InterPro" id="IPR011992">
    <property type="entry name" value="EF-hand-dom_pair"/>
</dbReference>
<sequence length="439" mass="51051">MLFIRWTALFFLGVALGKHHKKQQDSESDFVFDETDAGASPGRTWIYDPNNDLCQALKCHRKEMCLLEDEFTAVCVNRKDIKKNGDRVIWKEDMDSLQKDDDDDDTEETSTFQQATDNKEKCPPCPIVRPDFICGSDNHTYSSECRMKRHNCIHSTNIQVACKGFCPCKESDIIAMDEAKRRAKYDRWMKKYKASLYDAGTRKDDSKYFQEVAEKKAERDKQNAVETNMVVNVGTVKDCGKKALEIMGNRLLDWFVVLQEDERKQENLSKEVMIPNEDYFPSYCRKEVKWMFRHLDDNKDQMLSVKELYDLEHNQNEPCLRPYLDRCDLNKDIFISAKEWCKCFHRADRPCHATRDRIPQHMIGGYMPLCDEDGYYQPLQCHASTGYCWCVDRHGLEVPLTRSHSTTSCDSAQHSRQSGEDDESNEAVQEGSGYDDLEI</sequence>
<evidence type="ECO:0000259" key="12">
    <source>
        <dbReference type="PROSITE" id="PS51162"/>
    </source>
</evidence>
<evidence type="ECO:0000256" key="9">
    <source>
        <dbReference type="PROSITE-ProRule" id="PRU00500"/>
    </source>
</evidence>
<dbReference type="PROSITE" id="PS51162">
    <property type="entry name" value="THYROGLOBULIN_1_2"/>
    <property type="match status" value="1"/>
</dbReference>
<name>A0A7R9ACR8_9CRUS</name>
<dbReference type="Pfam" id="PF07648">
    <property type="entry name" value="Kazal_2"/>
    <property type="match status" value="1"/>
</dbReference>
<keyword evidence="8" id="KW-0357">Heparan sulfate</keyword>
<feature type="domain" description="Kazal-like" evidence="13">
    <location>
        <begin position="116"/>
        <end position="167"/>
    </location>
</feature>
<dbReference type="SUPFAM" id="SSF57610">
    <property type="entry name" value="Thyroglobulin type-1 domain"/>
    <property type="match status" value="1"/>
</dbReference>
<evidence type="ECO:0000256" key="10">
    <source>
        <dbReference type="SAM" id="MobiDB-lite"/>
    </source>
</evidence>
<feature type="signal peptide" evidence="11">
    <location>
        <begin position="1"/>
        <end position="17"/>
    </location>
</feature>
<dbReference type="Gene3D" id="1.10.238.10">
    <property type="entry name" value="EF-hand"/>
    <property type="match status" value="1"/>
</dbReference>
<dbReference type="AlphaFoldDB" id="A0A7R9ACR8"/>
<feature type="disulfide bond" evidence="9">
    <location>
        <begin position="351"/>
        <end position="370"/>
    </location>
</feature>
<feature type="region of interest" description="Disordered" evidence="10">
    <location>
        <begin position="96"/>
        <end position="119"/>
    </location>
</feature>
<evidence type="ECO:0000256" key="8">
    <source>
        <dbReference type="ARBA" id="ARBA00023207"/>
    </source>
</evidence>
<organism evidence="14">
    <name type="scientific">Darwinula stevensoni</name>
    <dbReference type="NCBI Taxonomy" id="69355"/>
    <lineage>
        <taxon>Eukaryota</taxon>
        <taxon>Metazoa</taxon>
        <taxon>Ecdysozoa</taxon>
        <taxon>Arthropoda</taxon>
        <taxon>Crustacea</taxon>
        <taxon>Oligostraca</taxon>
        <taxon>Ostracoda</taxon>
        <taxon>Podocopa</taxon>
        <taxon>Podocopida</taxon>
        <taxon>Darwinulocopina</taxon>
        <taxon>Darwinuloidea</taxon>
        <taxon>Darwinulidae</taxon>
        <taxon>Darwinula</taxon>
    </lineage>
</organism>